<feature type="compositionally biased region" description="Gly residues" evidence="1">
    <location>
        <begin position="1015"/>
        <end position="1032"/>
    </location>
</feature>
<evidence type="ECO:0000313" key="3">
    <source>
        <dbReference type="Proteomes" id="UP000075714"/>
    </source>
</evidence>
<feature type="region of interest" description="Disordered" evidence="1">
    <location>
        <begin position="1565"/>
        <end position="1595"/>
    </location>
</feature>
<protein>
    <submittedName>
        <fullName evidence="2">Uncharacterized protein</fullName>
    </submittedName>
</protein>
<proteinExistence type="predicted"/>
<feature type="region of interest" description="Disordered" evidence="1">
    <location>
        <begin position="1154"/>
        <end position="1224"/>
    </location>
</feature>
<name>A0A150GMM9_GONPE</name>
<dbReference type="EMBL" id="LSYV01000015">
    <property type="protein sequence ID" value="KXZ51025.1"/>
    <property type="molecule type" value="Genomic_DNA"/>
</dbReference>
<feature type="region of interest" description="Disordered" evidence="1">
    <location>
        <begin position="112"/>
        <end position="188"/>
    </location>
</feature>
<feature type="compositionally biased region" description="Basic and acidic residues" evidence="1">
    <location>
        <begin position="1179"/>
        <end position="1189"/>
    </location>
</feature>
<feature type="region of interest" description="Disordered" evidence="1">
    <location>
        <begin position="864"/>
        <end position="894"/>
    </location>
</feature>
<feature type="compositionally biased region" description="Gly residues" evidence="1">
    <location>
        <begin position="1212"/>
        <end position="1224"/>
    </location>
</feature>
<feature type="compositionally biased region" description="Polar residues" evidence="1">
    <location>
        <begin position="534"/>
        <end position="548"/>
    </location>
</feature>
<keyword evidence="3" id="KW-1185">Reference proteome</keyword>
<dbReference type="OrthoDB" id="10693224at2759"/>
<feature type="region of interest" description="Disordered" evidence="1">
    <location>
        <begin position="1265"/>
        <end position="1333"/>
    </location>
</feature>
<feature type="compositionally biased region" description="Gly residues" evidence="1">
    <location>
        <begin position="170"/>
        <end position="180"/>
    </location>
</feature>
<feature type="compositionally biased region" description="Low complexity" evidence="1">
    <location>
        <begin position="1101"/>
        <end position="1115"/>
    </location>
</feature>
<feature type="region of interest" description="Disordered" evidence="1">
    <location>
        <begin position="412"/>
        <end position="641"/>
    </location>
</feature>
<feature type="compositionally biased region" description="Gly residues" evidence="1">
    <location>
        <begin position="1297"/>
        <end position="1306"/>
    </location>
</feature>
<reference evidence="3" key="1">
    <citation type="journal article" date="2016" name="Nat. Commun.">
        <title>The Gonium pectorale genome demonstrates co-option of cell cycle regulation during the evolution of multicellularity.</title>
        <authorList>
            <person name="Hanschen E.R."/>
            <person name="Marriage T.N."/>
            <person name="Ferris P.J."/>
            <person name="Hamaji T."/>
            <person name="Toyoda A."/>
            <person name="Fujiyama A."/>
            <person name="Neme R."/>
            <person name="Noguchi H."/>
            <person name="Minakuchi Y."/>
            <person name="Suzuki M."/>
            <person name="Kawai-Toyooka H."/>
            <person name="Smith D.R."/>
            <person name="Sparks H."/>
            <person name="Anderson J."/>
            <person name="Bakaric R."/>
            <person name="Luria V."/>
            <person name="Karger A."/>
            <person name="Kirschner M.W."/>
            <person name="Durand P.M."/>
            <person name="Michod R.E."/>
            <person name="Nozaki H."/>
            <person name="Olson B.J."/>
        </authorList>
    </citation>
    <scope>NUCLEOTIDE SEQUENCE [LARGE SCALE GENOMIC DNA]</scope>
    <source>
        <strain evidence="3">NIES-2863</strain>
    </source>
</reference>
<feature type="region of interest" description="Disordered" evidence="1">
    <location>
        <begin position="357"/>
        <end position="381"/>
    </location>
</feature>
<feature type="compositionally biased region" description="Low complexity" evidence="1">
    <location>
        <begin position="1275"/>
        <end position="1286"/>
    </location>
</feature>
<feature type="region of interest" description="Disordered" evidence="1">
    <location>
        <begin position="314"/>
        <end position="335"/>
    </location>
</feature>
<gene>
    <name evidence="2" type="ORF">GPECTOR_14g265</name>
</gene>
<feature type="region of interest" description="Disordered" evidence="1">
    <location>
        <begin position="912"/>
        <end position="1037"/>
    </location>
</feature>
<feature type="compositionally biased region" description="Polar residues" evidence="1">
    <location>
        <begin position="442"/>
        <end position="472"/>
    </location>
</feature>
<feature type="compositionally biased region" description="Basic and acidic residues" evidence="1">
    <location>
        <begin position="314"/>
        <end position="327"/>
    </location>
</feature>
<feature type="region of interest" description="Disordered" evidence="1">
    <location>
        <begin position="679"/>
        <end position="754"/>
    </location>
</feature>
<sequence>MDAATAAKAATMMLHPPHGDVLAALPHSPGTSGHSSGVNFHGSSTPRAVHMAMSANLSNLRPCRSLGHNGAAAAIMDSPPHGANSDAAYTPSATGSSLAGSLAAAAAPLGLSRMGPTRATRASDPGGSGGPSGAATVGSTGSGGGSQRTGPIVPRGSLHPGLSRLQQRGSGQGYAGGSAGGSPVLGQSHPVMSHLLASLGSGLSAGPSGGPHSTGGGGGGIAGGTGGSRTSSIASGSLRAATNGVVAGAAAAAVGSAGASAVMTATAASHAEEVLVGSSGLPSVEHRQRDDSASRRGLWACFCLGPWSGVDHRHADGQDHSGHDSAHPKPGKPRRKLFSRRLSHAISDTFMVRSGRLSGLAPQGNSSMGSRSARKLQPALSLQPQKSILKSASGRHVGPNPEPILVSVAPAHCDHPDQAHPHPLAPKSPPRQPSSGHVALTGDTSTSSKEPWLQTARSSAPERSSQPSQNGERSGHIRDEPSLNDAHGAAASLDDGAPPTINGRIRGVSAAPGRARAVAPSSFAGFSPEGPESASRSHPRSGTLSASHQAPYAQSPRARTSAGLHRIITSRVAEGGSGAASPGWVGGDSPTHGSRGGSTGQPTGPVAPSGLLPKAASLPRGAAPHQGAGADEASSPGVGNMGSFAANGRLLLSTPGAAGGGPTGGAPDLGRQSFVQRITRPRSSRSSGNVPLVVSGNGQVGPGTPPLVRGSSRNAIRPFPQQHQQHQHAASELDPQGPLPGSSDLPPQPPLRSTLTSLRTFGAAAVAAAAAVTDYLAVSQRPDSPRALASRRTGGGHEPGALWAGRRGSGGDVEADLVDAAAPWPTSLGTVSVNPLYGSRNTAPPGQLAPIAALAAAAAEAEDVASSSGGGKQPAHRSVSHRQTTGGLGAEALGPRPVSVRIAHMQNRCHTEPFDSGWRHPSGRHLRAAASTASTELQPLTADSGLVTRLSPALPGLPESYDGGLGSDTKAHAPLPLPLPPPSRRRVGRGGDGVQPEDDLDAPLSYAVAASPPGGREGAGWGGCGDGEGEGSQHGTDSTQELMAFSSELHPVAQMAHAACLERRDSGAGPQSLSEGSREPSAHGPIAASAHGSGSGRPYIAPEAGPAGAADAPSPVRGRSSLMPASQDGDGRGHEGQCAFRRTVAAQGYQHRMAAGAADGSDVAMDRDRDWSGSTAAAARDRRAHDKPVSRLGSLAGASPPAPVGAHAGDSNGSGGGIASGGGSGAHQWVWVANRLTRAPQRCSLDSDRLHRTADLTVSVRHGSHDGAASLHTAPSPSSLEGGPPSVAATATSGSHPGCGGDGGAGADANRRRPRGHSAGACSDPSYSPGGGCRLDRLQARRLLAEELLRVQSSGVKPGVGLQALRAEAEEAAGRLGLRGRQEGQEGGGEEVHGPVLRSRSHDLGDQAVQAGRGRGRLLGTLLPVGRGPAPAASSGGGSAASGACARQLRGAPRVASKLGFMGGDGGTPHGPSRLSQGAGGACSDPAAGEQPGPPPHPLPAQQPSRHRLAVSGSGEAPRSLAAEGPHPPSQPPAAAFGIAATMPTPQLPSTALYPVPHSLSIESAAASRGPASGPVSGLGPSPLHGSPVRRPAPTMGLPLTAAMLRASAEALFMDSGGVPGAADGGGGGAAAPSQPVAHDALERWVRDHSRQVASDLPLAPIDPLDEVSAGITIAADQERGAGRVSNAGGGVGGASGPFAAAAAAAGRAAAGGDEPPPVAMPFWRTSMHRGARLTPEPDALQQWLHRYPGPSQEGDSGVLASAAPSSGRLAAMVDGQSGPQRLREEA</sequence>
<feature type="compositionally biased region" description="Pro residues" evidence="1">
    <location>
        <begin position="1492"/>
        <end position="1501"/>
    </location>
</feature>
<dbReference type="Proteomes" id="UP000075714">
    <property type="component" value="Unassembled WGS sequence"/>
</dbReference>
<evidence type="ECO:0000313" key="2">
    <source>
        <dbReference type="EMBL" id="KXZ51025.1"/>
    </source>
</evidence>
<feature type="compositionally biased region" description="Gly residues" evidence="1">
    <location>
        <begin position="207"/>
        <end position="227"/>
    </location>
</feature>
<feature type="region of interest" description="Disordered" evidence="1">
    <location>
        <begin position="1457"/>
        <end position="1537"/>
    </location>
</feature>
<comment type="caution">
    <text evidence="2">The sequence shown here is derived from an EMBL/GenBank/DDBJ whole genome shotgun (WGS) entry which is preliminary data.</text>
</comment>
<accession>A0A150GMM9</accession>
<organism evidence="2 3">
    <name type="scientific">Gonium pectorale</name>
    <name type="common">Green alga</name>
    <dbReference type="NCBI Taxonomy" id="33097"/>
    <lineage>
        <taxon>Eukaryota</taxon>
        <taxon>Viridiplantae</taxon>
        <taxon>Chlorophyta</taxon>
        <taxon>core chlorophytes</taxon>
        <taxon>Chlorophyceae</taxon>
        <taxon>CS clade</taxon>
        <taxon>Chlamydomonadales</taxon>
        <taxon>Volvocaceae</taxon>
        <taxon>Gonium</taxon>
    </lineage>
</organism>
<feature type="region of interest" description="Disordered" evidence="1">
    <location>
        <begin position="779"/>
        <end position="811"/>
    </location>
</feature>
<feature type="region of interest" description="Disordered" evidence="1">
    <location>
        <begin position="202"/>
        <end position="231"/>
    </location>
</feature>
<feature type="region of interest" description="Disordered" evidence="1">
    <location>
        <begin position="1064"/>
        <end position="1135"/>
    </location>
</feature>
<feature type="compositionally biased region" description="Pro residues" evidence="1">
    <location>
        <begin position="423"/>
        <end position="432"/>
    </location>
</feature>
<evidence type="ECO:0000256" key="1">
    <source>
        <dbReference type="SAM" id="MobiDB-lite"/>
    </source>
</evidence>
<feature type="compositionally biased region" description="Low complexity" evidence="1">
    <location>
        <begin position="1565"/>
        <end position="1578"/>
    </location>
</feature>